<evidence type="ECO:0000256" key="4">
    <source>
        <dbReference type="SAM" id="SignalP"/>
    </source>
</evidence>
<comment type="similarity">
    <text evidence="2">Belongs to the virb1 family.</text>
</comment>
<evidence type="ECO:0000259" key="5">
    <source>
        <dbReference type="Pfam" id="PF01464"/>
    </source>
</evidence>
<dbReference type="Gene3D" id="1.25.20.10">
    <property type="entry name" value="Bacterial muramidases"/>
    <property type="match status" value="1"/>
</dbReference>
<dbReference type="SUPFAM" id="SSF48435">
    <property type="entry name" value="Bacterial muramidases"/>
    <property type="match status" value="1"/>
</dbReference>
<dbReference type="RefSeq" id="WP_147430940.1">
    <property type="nucleotide sequence ID" value="NZ_RBIG01000001.1"/>
</dbReference>
<dbReference type="InterPro" id="IPR008258">
    <property type="entry name" value="Transglycosylase_SLT_dom_1"/>
</dbReference>
<feature type="signal peptide" evidence="4">
    <location>
        <begin position="1"/>
        <end position="22"/>
    </location>
</feature>
<keyword evidence="3 4" id="KW-0732">Signal</keyword>
<evidence type="ECO:0000313" key="6">
    <source>
        <dbReference type="EMBL" id="RKQ73302.1"/>
    </source>
</evidence>
<sequence length="692" mass="77330">MPIRLAVLFLCLLAWPGGPVLAADVLKPAQKELYTKVFEAAQADRWTEARASASKAPAGSRDALLDMALHWMDLTRSDTDATFAEITAFLHANPSWPHRNTLRLRGEQKMPDTLPATAVAQWFDEFPPLTQDGRLRQLAALQASGHKEKLTGLVRTLWQRSVFSKSVETDFLKNYGGLLRAQDHARRLDWLLWEGHLSSAERMLPLVPADLRALANARIKLRDLRPGVDAAIDAVPKALQDDPSLLYERIRWRRMKGRTDEARELLARAPADPANASYWWRERAYHFREALNAGHISDAYNLASRHGAKSGIVFADGEFLAGWVALRFLQDKKDALTHFTRMHDGVSTPISRSRAAYWAGRAAEALNRREEAARWYGEASAHITTFYGQLAAARLEGPLPALPADPIPTKAEIAAFEKNELVRLVRRLDEIDQPKLLSTFLDAVARQADSPGERQLVADLGQANGNPDVGVRLARQFAQDGLQLIEAGYPLPGNIAEGHPKQSLILSLIRQESNFDSQAISRAGARGLMQLMPGTAKQVAKQEQLAYAPAKLTEDPDFNVALGSRYMTDLLDSFDGFYPAAIAAYNAGPSRAYRWLREIGDPRRGDIDIVDWIELIPFSETRNYVQRVLENLYIYRTRLEQHPTGIEKDRTLHVWCVIACGVRLDNLQRDAALLPHPTLHNSLAADFGRSPE</sequence>
<dbReference type="PANTHER" id="PTHR37423">
    <property type="entry name" value="SOLUBLE LYTIC MUREIN TRANSGLYCOSYLASE-RELATED"/>
    <property type="match status" value="1"/>
</dbReference>
<dbReference type="CDD" id="cd13401">
    <property type="entry name" value="Slt70-like"/>
    <property type="match status" value="1"/>
</dbReference>
<dbReference type="AlphaFoldDB" id="A0A420WR14"/>
<dbReference type="GO" id="GO:0004553">
    <property type="term" value="F:hydrolase activity, hydrolyzing O-glycosyl compounds"/>
    <property type="evidence" value="ECO:0007669"/>
    <property type="project" value="InterPro"/>
</dbReference>
<dbReference type="Proteomes" id="UP000277424">
    <property type="component" value="Unassembled WGS sequence"/>
</dbReference>
<organism evidence="6 7">
    <name type="scientific">Oceanibaculum indicum</name>
    <dbReference type="NCBI Taxonomy" id="526216"/>
    <lineage>
        <taxon>Bacteria</taxon>
        <taxon>Pseudomonadati</taxon>
        <taxon>Pseudomonadota</taxon>
        <taxon>Alphaproteobacteria</taxon>
        <taxon>Rhodospirillales</taxon>
        <taxon>Oceanibaculaceae</taxon>
        <taxon>Oceanibaculum</taxon>
    </lineage>
</organism>
<comment type="similarity">
    <text evidence="1">Belongs to the transglycosylase Slt family.</text>
</comment>
<dbReference type="Pfam" id="PF01464">
    <property type="entry name" value="SLT"/>
    <property type="match status" value="1"/>
</dbReference>
<proteinExistence type="inferred from homology"/>
<dbReference type="GO" id="GO:0042597">
    <property type="term" value="C:periplasmic space"/>
    <property type="evidence" value="ECO:0007669"/>
    <property type="project" value="InterPro"/>
</dbReference>
<feature type="domain" description="Transglycosylase SLT" evidence="5">
    <location>
        <begin position="501"/>
        <end position="599"/>
    </location>
</feature>
<dbReference type="PANTHER" id="PTHR37423:SF2">
    <property type="entry name" value="MEMBRANE-BOUND LYTIC MUREIN TRANSGLYCOSYLASE C"/>
    <property type="match status" value="1"/>
</dbReference>
<gene>
    <name evidence="6" type="ORF">BCL74_1088</name>
</gene>
<evidence type="ECO:0000256" key="1">
    <source>
        <dbReference type="ARBA" id="ARBA00007734"/>
    </source>
</evidence>
<comment type="caution">
    <text evidence="6">The sequence shown here is derived from an EMBL/GenBank/DDBJ whole genome shotgun (WGS) entry which is preliminary data.</text>
</comment>
<dbReference type="InterPro" id="IPR023346">
    <property type="entry name" value="Lysozyme-like_dom_sf"/>
</dbReference>
<protein>
    <submittedName>
        <fullName evidence="6">Soluble lytic murein transglycosylase</fullName>
    </submittedName>
</protein>
<evidence type="ECO:0000313" key="7">
    <source>
        <dbReference type="Proteomes" id="UP000277424"/>
    </source>
</evidence>
<evidence type="ECO:0000256" key="3">
    <source>
        <dbReference type="ARBA" id="ARBA00022729"/>
    </source>
</evidence>
<feature type="chain" id="PRO_5019347641" evidence="4">
    <location>
        <begin position="23"/>
        <end position="692"/>
    </location>
</feature>
<evidence type="ECO:0000256" key="2">
    <source>
        <dbReference type="ARBA" id="ARBA00009387"/>
    </source>
</evidence>
<accession>A0A420WR14</accession>
<dbReference type="EMBL" id="RBIG01000001">
    <property type="protein sequence ID" value="RKQ73302.1"/>
    <property type="molecule type" value="Genomic_DNA"/>
</dbReference>
<dbReference type="Gene3D" id="1.10.530.10">
    <property type="match status" value="1"/>
</dbReference>
<dbReference type="SUPFAM" id="SSF53955">
    <property type="entry name" value="Lysozyme-like"/>
    <property type="match status" value="1"/>
</dbReference>
<dbReference type="OrthoDB" id="9815002at2"/>
<dbReference type="InterPro" id="IPR008939">
    <property type="entry name" value="Lytic_TGlycosylase_superhlx_U"/>
</dbReference>
<name>A0A420WR14_9PROT</name>
<reference evidence="6 7" key="1">
    <citation type="submission" date="2018-10" db="EMBL/GenBank/DDBJ databases">
        <title>Comparative analysis of microorganisms from saline springs in Andes Mountain Range, Colombia.</title>
        <authorList>
            <person name="Rubin E."/>
        </authorList>
    </citation>
    <scope>NUCLEOTIDE SEQUENCE [LARGE SCALE GENOMIC DNA]</scope>
    <source>
        <strain evidence="6 7">USBA 36</strain>
    </source>
</reference>